<keyword evidence="4 7" id="KW-0812">Transmembrane</keyword>
<dbReference type="eggNOG" id="COG2271">
    <property type="taxonomic scope" value="Bacteria"/>
</dbReference>
<dbReference type="GO" id="GO:0022857">
    <property type="term" value="F:transmembrane transporter activity"/>
    <property type="evidence" value="ECO:0007669"/>
    <property type="project" value="InterPro"/>
</dbReference>
<feature type="transmembrane region" description="Helical" evidence="7">
    <location>
        <begin position="156"/>
        <end position="177"/>
    </location>
</feature>
<dbReference type="AlphaFoldDB" id="C0CKE6"/>
<dbReference type="EMBL" id="ACBZ01000065">
    <property type="protein sequence ID" value="EEG49753.1"/>
    <property type="molecule type" value="Genomic_DNA"/>
</dbReference>
<proteinExistence type="predicted"/>
<keyword evidence="5 7" id="KW-1133">Transmembrane helix</keyword>
<evidence type="ECO:0000256" key="5">
    <source>
        <dbReference type="ARBA" id="ARBA00022989"/>
    </source>
</evidence>
<comment type="subcellular location">
    <subcellularLocation>
        <location evidence="1">Cell membrane</location>
        <topology evidence="1">Multi-pass membrane protein</topology>
    </subcellularLocation>
</comment>
<reference evidence="8 9" key="1">
    <citation type="submission" date="2009-01" db="EMBL/GenBank/DDBJ databases">
        <authorList>
            <person name="Fulton L."/>
            <person name="Clifton S."/>
            <person name="Fulton B."/>
            <person name="Xu J."/>
            <person name="Minx P."/>
            <person name="Pepin K.H."/>
            <person name="Johnson M."/>
            <person name="Bhonagiri V."/>
            <person name="Nash W.E."/>
            <person name="Mardis E.R."/>
            <person name="Wilson R.K."/>
        </authorList>
    </citation>
    <scope>NUCLEOTIDE SEQUENCE [LARGE SCALE GENOMIC DNA]</scope>
    <source>
        <strain evidence="9">DSM 10507 / JCM 14656 / S5a33</strain>
    </source>
</reference>
<sequence length="403" mass="42754">FWLVVVGQIISLFGNSVVRFALPLHLLTVTGSAAVLGLVTGFAFVPMVIMSPIGGLIADRVNKRNIMVSLDFLTSGLTVLFLILYQRVNLTGIISVMLFLLYGISGTYQPSVQSSIPVLVEKERVMPANAIINMISSLSGLLGPALGGVAYSVWGIYPILTGAAVCFFASAVMEIFIKMPVSCRPRQESIWKECRADLSKSIIYITKKRAAIGKLTICCAGVNLVLSALMIIGLPVVVVQALDFAPKEASRLYGCLQALIAVGGLSGGMSAGVFSKKLAIEKSWKLLAVAAILLMPMGAVLALDVPSLAAYGVLAVTGMLIMATTSVYTIQVMSYIQVSVPADMVGKVIAWIIALTTCALPVGQVVYGILFEQLAEALAVIFLAAALLTLGIVWQSRRVVSHL</sequence>
<keyword evidence="2" id="KW-0813">Transport</keyword>
<feature type="transmembrane region" description="Helical" evidence="7">
    <location>
        <begin position="286"/>
        <end position="303"/>
    </location>
</feature>
<dbReference type="PANTHER" id="PTHR43266">
    <property type="entry name" value="MACROLIDE-EFFLUX PROTEIN"/>
    <property type="match status" value="1"/>
</dbReference>
<reference evidence="8 9" key="2">
    <citation type="submission" date="2009-02" db="EMBL/GenBank/DDBJ databases">
        <title>Draft genome sequence of Blautia hydrogenotrophica DSM 10507 (Ruminococcus hydrogenotrophicus DSM 10507).</title>
        <authorList>
            <person name="Sudarsanam P."/>
            <person name="Ley R."/>
            <person name="Guruge J."/>
            <person name="Turnbaugh P.J."/>
            <person name="Mahowald M."/>
            <person name="Liep D."/>
            <person name="Gordon J."/>
        </authorList>
    </citation>
    <scope>NUCLEOTIDE SEQUENCE [LARGE SCALE GENOMIC DNA]</scope>
    <source>
        <strain evidence="9">DSM 10507 / JCM 14656 / S5a33</strain>
    </source>
</reference>
<dbReference type="InterPro" id="IPR011701">
    <property type="entry name" value="MFS"/>
</dbReference>
<evidence type="ECO:0000256" key="3">
    <source>
        <dbReference type="ARBA" id="ARBA00022475"/>
    </source>
</evidence>
<evidence type="ECO:0000313" key="9">
    <source>
        <dbReference type="Proteomes" id="UP000003100"/>
    </source>
</evidence>
<evidence type="ECO:0008006" key="10">
    <source>
        <dbReference type="Google" id="ProtNLM"/>
    </source>
</evidence>
<dbReference type="Pfam" id="PF07690">
    <property type="entry name" value="MFS_1"/>
    <property type="match status" value="1"/>
</dbReference>
<gene>
    <name evidence="8" type="ORF">RUMHYD_01316</name>
</gene>
<feature type="transmembrane region" description="Helical" evidence="7">
    <location>
        <begin position="90"/>
        <end position="109"/>
    </location>
</feature>
<keyword evidence="6 7" id="KW-0472">Membrane</keyword>
<dbReference type="PATRIC" id="fig|476272.21.peg.2665"/>
<dbReference type="SUPFAM" id="SSF103473">
    <property type="entry name" value="MFS general substrate transporter"/>
    <property type="match status" value="1"/>
</dbReference>
<feature type="transmembrane region" description="Helical" evidence="7">
    <location>
        <begin position="377"/>
        <end position="394"/>
    </location>
</feature>
<dbReference type="PANTHER" id="PTHR43266:SF9">
    <property type="entry name" value="PERMEASE, MAJOR FACILITATOR SUPERFAMILY-RELATED"/>
    <property type="match status" value="1"/>
</dbReference>
<dbReference type="Gene3D" id="1.20.1250.20">
    <property type="entry name" value="MFS general substrate transporter like domains"/>
    <property type="match status" value="1"/>
</dbReference>
<dbReference type="GO" id="GO:0005886">
    <property type="term" value="C:plasma membrane"/>
    <property type="evidence" value="ECO:0007669"/>
    <property type="project" value="UniProtKB-SubCell"/>
</dbReference>
<feature type="transmembrane region" description="Helical" evidence="7">
    <location>
        <begin position="348"/>
        <end position="371"/>
    </location>
</feature>
<name>C0CKE6_BLAHS</name>
<feature type="transmembrane region" description="Helical" evidence="7">
    <location>
        <begin position="215"/>
        <end position="239"/>
    </location>
</feature>
<evidence type="ECO:0000313" key="8">
    <source>
        <dbReference type="EMBL" id="EEG49753.1"/>
    </source>
</evidence>
<keyword evidence="9" id="KW-1185">Reference proteome</keyword>
<evidence type="ECO:0000256" key="1">
    <source>
        <dbReference type="ARBA" id="ARBA00004651"/>
    </source>
</evidence>
<accession>C0CKE6</accession>
<comment type="caution">
    <text evidence="8">The sequence shown here is derived from an EMBL/GenBank/DDBJ whole genome shotgun (WGS) entry which is preliminary data.</text>
</comment>
<feature type="transmembrane region" description="Helical" evidence="7">
    <location>
        <begin position="20"/>
        <end position="45"/>
    </location>
</feature>
<evidence type="ECO:0000256" key="7">
    <source>
        <dbReference type="SAM" id="Phobius"/>
    </source>
</evidence>
<evidence type="ECO:0000256" key="6">
    <source>
        <dbReference type="ARBA" id="ARBA00023136"/>
    </source>
</evidence>
<organism evidence="8 9">
    <name type="scientific">Blautia hydrogenotrophica (strain DSM 10507 / JCM 14656 / S5a33)</name>
    <name type="common">Ruminococcus hydrogenotrophicus</name>
    <dbReference type="NCBI Taxonomy" id="476272"/>
    <lineage>
        <taxon>Bacteria</taxon>
        <taxon>Bacillati</taxon>
        <taxon>Bacillota</taxon>
        <taxon>Clostridia</taxon>
        <taxon>Lachnospirales</taxon>
        <taxon>Lachnospiraceae</taxon>
        <taxon>Blautia</taxon>
    </lineage>
</organism>
<dbReference type="RefSeq" id="WP_005947331.1">
    <property type="nucleotide sequence ID" value="NZ_GG657680.1"/>
</dbReference>
<feature type="transmembrane region" description="Helical" evidence="7">
    <location>
        <begin position="66"/>
        <end position="84"/>
    </location>
</feature>
<dbReference type="HOGENOM" id="CLU_034180_16_3_9"/>
<feature type="transmembrane region" description="Helical" evidence="7">
    <location>
        <begin position="251"/>
        <end position="274"/>
    </location>
</feature>
<dbReference type="CDD" id="cd06173">
    <property type="entry name" value="MFS_MefA_like"/>
    <property type="match status" value="1"/>
</dbReference>
<dbReference type="Proteomes" id="UP000003100">
    <property type="component" value="Unassembled WGS sequence"/>
</dbReference>
<evidence type="ECO:0000256" key="2">
    <source>
        <dbReference type="ARBA" id="ARBA00022448"/>
    </source>
</evidence>
<keyword evidence="3" id="KW-1003">Cell membrane</keyword>
<evidence type="ECO:0000256" key="4">
    <source>
        <dbReference type="ARBA" id="ARBA00022692"/>
    </source>
</evidence>
<feature type="non-terminal residue" evidence="8">
    <location>
        <position position="1"/>
    </location>
</feature>
<dbReference type="InterPro" id="IPR036259">
    <property type="entry name" value="MFS_trans_sf"/>
</dbReference>
<feature type="transmembrane region" description="Helical" evidence="7">
    <location>
        <begin position="309"/>
        <end position="336"/>
    </location>
</feature>
<protein>
    <recommendedName>
        <fullName evidence="10">Major facilitator superfamily (MFS) profile domain-containing protein</fullName>
    </recommendedName>
</protein>